<keyword evidence="3" id="KW-1185">Reference proteome</keyword>
<keyword evidence="1" id="KW-0812">Transmembrane</keyword>
<keyword evidence="1" id="KW-1133">Transmembrane helix</keyword>
<evidence type="ECO:0000313" key="2">
    <source>
        <dbReference type="EMBL" id="MPV36357.1"/>
    </source>
</evidence>
<dbReference type="InterPro" id="IPR013901">
    <property type="entry name" value="Anthrone_oxy"/>
</dbReference>
<feature type="transmembrane region" description="Helical" evidence="1">
    <location>
        <begin position="57"/>
        <end position="76"/>
    </location>
</feature>
<dbReference type="EMBL" id="WHPC01000010">
    <property type="protein sequence ID" value="MPV36357.1"/>
    <property type="molecule type" value="Genomic_DNA"/>
</dbReference>
<sequence length="153" mass="15209">MTGESVLVAATAIGSATVGGVFFAFDAFVLHGLAALPAGRGAEAMRSVNVSAVRPGLMIALFGTAALSAGVVVLAARSDDGVRAALLAGGAGAYLLGTVGTTIVRDVPLNDALGAQRDASVWADYVSRWGRANRVRTVAALVAATALTAALGR</sequence>
<evidence type="ECO:0000256" key="1">
    <source>
        <dbReference type="SAM" id="Phobius"/>
    </source>
</evidence>
<dbReference type="OrthoDB" id="4827927at2"/>
<evidence type="ECO:0000313" key="3">
    <source>
        <dbReference type="Proteomes" id="UP000437709"/>
    </source>
</evidence>
<name>A0A6N7EI04_9MICO</name>
<gene>
    <name evidence="2" type="ORF">GB881_04705</name>
</gene>
<feature type="transmembrane region" description="Helical" evidence="1">
    <location>
        <begin position="6"/>
        <end position="36"/>
    </location>
</feature>
<proteinExistence type="predicted"/>
<dbReference type="RefSeq" id="WP_152196155.1">
    <property type="nucleotide sequence ID" value="NZ_VUKD01000004.1"/>
</dbReference>
<organism evidence="2 3">
    <name type="scientific">Georgenia subflava</name>
    <dbReference type="NCBI Taxonomy" id="1622177"/>
    <lineage>
        <taxon>Bacteria</taxon>
        <taxon>Bacillati</taxon>
        <taxon>Actinomycetota</taxon>
        <taxon>Actinomycetes</taxon>
        <taxon>Micrococcales</taxon>
        <taxon>Bogoriellaceae</taxon>
        <taxon>Georgenia</taxon>
    </lineage>
</organism>
<feature type="transmembrane region" description="Helical" evidence="1">
    <location>
        <begin position="82"/>
        <end position="104"/>
    </location>
</feature>
<dbReference type="Proteomes" id="UP000437709">
    <property type="component" value="Unassembled WGS sequence"/>
</dbReference>
<keyword evidence="1" id="KW-0472">Membrane</keyword>
<protein>
    <submittedName>
        <fullName evidence="2">DUF1772 domain-containing protein</fullName>
    </submittedName>
</protein>
<comment type="caution">
    <text evidence="2">The sequence shown here is derived from an EMBL/GenBank/DDBJ whole genome shotgun (WGS) entry which is preliminary data.</text>
</comment>
<reference evidence="2 3" key="1">
    <citation type="submission" date="2019-10" db="EMBL/GenBank/DDBJ databases">
        <title>Georgenia wutianyii sp. nov. and Georgenia yuyongxinii sp. nov. isolated from plateau pika (Ochotona curzoniae) in the Qinghai-Tibet plateau of China.</title>
        <authorList>
            <person name="Tian Z."/>
        </authorList>
    </citation>
    <scope>NUCLEOTIDE SEQUENCE [LARGE SCALE GENOMIC DNA]</scope>
    <source>
        <strain evidence="2 3">JCM 19765</strain>
    </source>
</reference>
<dbReference type="Pfam" id="PF08592">
    <property type="entry name" value="Anthrone_oxy"/>
    <property type="match status" value="1"/>
</dbReference>
<accession>A0A6N7EI04</accession>
<dbReference type="AlphaFoldDB" id="A0A6N7EI04"/>